<feature type="domain" description="SMP-30/Gluconolactonase/LRE-like region" evidence="4">
    <location>
        <begin position="13"/>
        <end position="256"/>
    </location>
</feature>
<organism evidence="5 6">
    <name type="scientific">Acinetobacter baumannii</name>
    <dbReference type="NCBI Taxonomy" id="470"/>
    <lineage>
        <taxon>Bacteria</taxon>
        <taxon>Pseudomonadati</taxon>
        <taxon>Pseudomonadota</taxon>
        <taxon>Gammaproteobacteria</taxon>
        <taxon>Moraxellales</taxon>
        <taxon>Moraxellaceae</taxon>
        <taxon>Acinetobacter</taxon>
        <taxon>Acinetobacter calcoaceticus/baumannii complex</taxon>
    </lineage>
</organism>
<keyword evidence="3" id="KW-0862">Zinc</keyword>
<dbReference type="GO" id="GO:0019853">
    <property type="term" value="P:L-ascorbic acid biosynthetic process"/>
    <property type="evidence" value="ECO:0007669"/>
    <property type="project" value="TreeGrafter"/>
</dbReference>
<comment type="similarity">
    <text evidence="1">Belongs to the SMP-30/CGR1 family.</text>
</comment>
<dbReference type="PANTHER" id="PTHR10907:SF47">
    <property type="entry name" value="REGUCALCIN"/>
    <property type="match status" value="1"/>
</dbReference>
<evidence type="ECO:0000313" key="5">
    <source>
        <dbReference type="EMBL" id="PZM17594.1"/>
    </source>
</evidence>
<dbReference type="AlphaFoldDB" id="A0A3F3MNL2"/>
<evidence type="ECO:0000256" key="2">
    <source>
        <dbReference type="PIRSR" id="PIRSR605511-1"/>
    </source>
</evidence>
<feature type="binding site" evidence="3">
    <location>
        <position position="198"/>
    </location>
    <ligand>
        <name>a divalent metal cation</name>
        <dbReference type="ChEBI" id="CHEBI:60240"/>
    </ligand>
</feature>
<accession>A0A3F3MNL2</accession>
<feature type="binding site" evidence="3">
    <location>
        <position position="147"/>
    </location>
    <ligand>
        <name>a divalent metal cation</name>
        <dbReference type="ChEBI" id="CHEBI:60240"/>
    </ligand>
</feature>
<evidence type="ECO:0000313" key="6">
    <source>
        <dbReference type="Proteomes" id="UP000248662"/>
    </source>
</evidence>
<dbReference type="InterPro" id="IPR005511">
    <property type="entry name" value="SMP-30"/>
</dbReference>
<dbReference type="InterPro" id="IPR011042">
    <property type="entry name" value="6-blade_b-propeller_TolB-like"/>
</dbReference>
<dbReference type="PRINTS" id="PR01790">
    <property type="entry name" value="SMP30FAMILY"/>
</dbReference>
<dbReference type="GO" id="GO:0004341">
    <property type="term" value="F:gluconolactonase activity"/>
    <property type="evidence" value="ECO:0007669"/>
    <property type="project" value="TreeGrafter"/>
</dbReference>
<evidence type="ECO:0000259" key="4">
    <source>
        <dbReference type="Pfam" id="PF08450"/>
    </source>
</evidence>
<comment type="cofactor">
    <cofactor evidence="3">
        <name>Zn(2+)</name>
        <dbReference type="ChEBI" id="CHEBI:29105"/>
    </cofactor>
    <text evidence="3">Binds 1 divalent metal cation per subunit.</text>
</comment>
<sequence length="293" mass="33107">MEIKVLVDVKTKLGECPTWDAVRQRLFWVDIVDGRLFCCEEFGGNIRAWEVHKKIGSFALQENYNGAIVALEDGLYQLDFETGNLKFICNPEPDLPQNRLNDGRVDRQGRFVFGSMNRLEDGNTASLYRLDADYKIEKLENNINTSNSICWSPDGTKLYFADTWQGEIWSYDYDLETGQISNKTIFCKIDTSDGGSADGSTVDREGYLWNAKVYAGQLIRYRPNGQIDRIIEMPVKKITSAVFGGKNLDVLFVTSMSQPPLPRFPDDNQLRGSVFAIYGLGIQGLADARFMGE</sequence>
<reference evidence="5 6" key="1">
    <citation type="submission" date="2018-06" db="EMBL/GenBank/DDBJ databases">
        <title>Carbapenemase-producing Acinetobacter spp. from environmental sources in an hospital from French Polynesia.</title>
        <authorList>
            <person name="Bonnin R.A."/>
            <person name="Levy M."/>
            <person name="Cuzon G."/>
            <person name="Dortet L."/>
            <person name="Naas T."/>
        </authorList>
    </citation>
    <scope>NUCLEOTIDE SEQUENCE [LARGE SCALE GENOMIC DNA]</scope>
    <source>
        <strain evidence="5 6">R10</strain>
    </source>
</reference>
<dbReference type="PANTHER" id="PTHR10907">
    <property type="entry name" value="REGUCALCIN"/>
    <property type="match status" value="1"/>
</dbReference>
<comment type="caution">
    <text evidence="5">The sequence shown here is derived from an EMBL/GenBank/DDBJ whole genome shotgun (WGS) entry which is preliminary data.</text>
</comment>
<protein>
    <submittedName>
        <fullName evidence="5">SMP-30/gluconolactonase/LRE family protein</fullName>
    </submittedName>
</protein>
<dbReference type="RefSeq" id="WP_111034386.1">
    <property type="nucleotide sequence ID" value="NZ_QKWF01000081.1"/>
</dbReference>
<feature type="active site" description="Proton donor/acceptor" evidence="2">
    <location>
        <position position="198"/>
    </location>
</feature>
<keyword evidence="3" id="KW-0479">Metal-binding</keyword>
<feature type="binding site" evidence="3">
    <location>
        <position position="15"/>
    </location>
    <ligand>
        <name>a divalent metal cation</name>
        <dbReference type="ChEBI" id="CHEBI:60240"/>
    </ligand>
</feature>
<gene>
    <name evidence="5" type="ORF">DOL94_08455</name>
</gene>
<dbReference type="EMBL" id="QKWF01000081">
    <property type="protein sequence ID" value="PZM17594.1"/>
    <property type="molecule type" value="Genomic_DNA"/>
</dbReference>
<evidence type="ECO:0000256" key="1">
    <source>
        <dbReference type="ARBA" id="ARBA00008853"/>
    </source>
</evidence>
<name>A0A3F3MNL2_ACIBA</name>
<dbReference type="Pfam" id="PF08450">
    <property type="entry name" value="SGL"/>
    <property type="match status" value="1"/>
</dbReference>
<feature type="binding site" evidence="3">
    <location>
        <position position="101"/>
    </location>
    <ligand>
        <name>substrate</name>
    </ligand>
</feature>
<feature type="binding site" evidence="3">
    <location>
        <position position="99"/>
    </location>
    <ligand>
        <name>substrate</name>
    </ligand>
</feature>
<dbReference type="GO" id="GO:0005509">
    <property type="term" value="F:calcium ion binding"/>
    <property type="evidence" value="ECO:0007669"/>
    <property type="project" value="TreeGrafter"/>
</dbReference>
<dbReference type="Gene3D" id="2.120.10.30">
    <property type="entry name" value="TolB, C-terminal domain"/>
    <property type="match status" value="1"/>
</dbReference>
<dbReference type="Proteomes" id="UP000248662">
    <property type="component" value="Unassembled WGS sequence"/>
</dbReference>
<dbReference type="InterPro" id="IPR013658">
    <property type="entry name" value="SGL"/>
</dbReference>
<dbReference type="SUPFAM" id="SSF63829">
    <property type="entry name" value="Calcium-dependent phosphotriesterase"/>
    <property type="match status" value="1"/>
</dbReference>
<evidence type="ECO:0000256" key="3">
    <source>
        <dbReference type="PIRSR" id="PIRSR605511-2"/>
    </source>
</evidence>
<proteinExistence type="inferred from homology"/>